<comment type="caution">
    <text evidence="2">The sequence shown here is derived from an EMBL/GenBank/DDBJ whole genome shotgun (WGS) entry which is preliminary data.</text>
</comment>
<evidence type="ECO:0000313" key="3">
    <source>
        <dbReference type="Proteomes" id="UP001381693"/>
    </source>
</evidence>
<sequence>MDSLGCYRELWEEKKTASFLTRLDQDFVKVEPPSTDSVPSTTAASIDSPTPVSPASVTGSFASPDSSASPASSSLYTCLSLSCNDLSSVQDNHTSLSCLCGDAAFLFLSLFSSA</sequence>
<proteinExistence type="predicted"/>
<gene>
    <name evidence="2" type="ORF">SK128_011423</name>
</gene>
<evidence type="ECO:0000313" key="2">
    <source>
        <dbReference type="EMBL" id="KAK7066684.1"/>
    </source>
</evidence>
<protein>
    <submittedName>
        <fullName evidence="2">Uncharacterized protein</fullName>
    </submittedName>
</protein>
<dbReference type="EMBL" id="JAXCGZ010019065">
    <property type="protein sequence ID" value="KAK7066684.1"/>
    <property type="molecule type" value="Genomic_DNA"/>
</dbReference>
<dbReference type="Proteomes" id="UP001381693">
    <property type="component" value="Unassembled WGS sequence"/>
</dbReference>
<organism evidence="2 3">
    <name type="scientific">Halocaridina rubra</name>
    <name type="common">Hawaiian red shrimp</name>
    <dbReference type="NCBI Taxonomy" id="373956"/>
    <lineage>
        <taxon>Eukaryota</taxon>
        <taxon>Metazoa</taxon>
        <taxon>Ecdysozoa</taxon>
        <taxon>Arthropoda</taxon>
        <taxon>Crustacea</taxon>
        <taxon>Multicrustacea</taxon>
        <taxon>Malacostraca</taxon>
        <taxon>Eumalacostraca</taxon>
        <taxon>Eucarida</taxon>
        <taxon>Decapoda</taxon>
        <taxon>Pleocyemata</taxon>
        <taxon>Caridea</taxon>
        <taxon>Atyoidea</taxon>
        <taxon>Atyidae</taxon>
        <taxon>Halocaridina</taxon>
    </lineage>
</organism>
<accession>A0AAN8ZX64</accession>
<feature type="compositionally biased region" description="Polar residues" evidence="1">
    <location>
        <begin position="34"/>
        <end position="59"/>
    </location>
</feature>
<feature type="compositionally biased region" description="Low complexity" evidence="1">
    <location>
        <begin position="60"/>
        <end position="73"/>
    </location>
</feature>
<keyword evidence="3" id="KW-1185">Reference proteome</keyword>
<name>A0AAN8ZX64_HALRR</name>
<reference evidence="2 3" key="1">
    <citation type="submission" date="2023-11" db="EMBL/GenBank/DDBJ databases">
        <title>Halocaridina rubra genome assembly.</title>
        <authorList>
            <person name="Smith C."/>
        </authorList>
    </citation>
    <scope>NUCLEOTIDE SEQUENCE [LARGE SCALE GENOMIC DNA]</scope>
    <source>
        <strain evidence="2">EP-1</strain>
        <tissue evidence="2">Whole</tissue>
    </source>
</reference>
<dbReference type="AlphaFoldDB" id="A0AAN8ZX64"/>
<feature type="region of interest" description="Disordered" evidence="1">
    <location>
        <begin position="31"/>
        <end position="73"/>
    </location>
</feature>
<evidence type="ECO:0000256" key="1">
    <source>
        <dbReference type="SAM" id="MobiDB-lite"/>
    </source>
</evidence>